<evidence type="ECO:0000313" key="2">
    <source>
        <dbReference type="Proteomes" id="UP000823775"/>
    </source>
</evidence>
<accession>A0ABS8SS30</accession>
<name>A0ABS8SS30_DATST</name>
<organism evidence="1 2">
    <name type="scientific">Datura stramonium</name>
    <name type="common">Jimsonweed</name>
    <name type="synonym">Common thornapple</name>
    <dbReference type="NCBI Taxonomy" id="4076"/>
    <lineage>
        <taxon>Eukaryota</taxon>
        <taxon>Viridiplantae</taxon>
        <taxon>Streptophyta</taxon>
        <taxon>Embryophyta</taxon>
        <taxon>Tracheophyta</taxon>
        <taxon>Spermatophyta</taxon>
        <taxon>Magnoliopsida</taxon>
        <taxon>eudicotyledons</taxon>
        <taxon>Gunneridae</taxon>
        <taxon>Pentapetalae</taxon>
        <taxon>asterids</taxon>
        <taxon>lamiids</taxon>
        <taxon>Solanales</taxon>
        <taxon>Solanaceae</taxon>
        <taxon>Solanoideae</taxon>
        <taxon>Datureae</taxon>
        <taxon>Datura</taxon>
    </lineage>
</organism>
<reference evidence="1 2" key="1">
    <citation type="journal article" date="2021" name="BMC Genomics">
        <title>Datura genome reveals duplications of psychoactive alkaloid biosynthetic genes and high mutation rate following tissue culture.</title>
        <authorList>
            <person name="Rajewski A."/>
            <person name="Carter-House D."/>
            <person name="Stajich J."/>
            <person name="Litt A."/>
        </authorList>
    </citation>
    <scope>NUCLEOTIDE SEQUENCE [LARGE SCALE GENOMIC DNA]</scope>
    <source>
        <strain evidence="1">AR-01</strain>
    </source>
</reference>
<comment type="caution">
    <text evidence="1">The sequence shown here is derived from an EMBL/GenBank/DDBJ whole genome shotgun (WGS) entry which is preliminary data.</text>
</comment>
<keyword evidence="2" id="KW-1185">Reference proteome</keyword>
<evidence type="ECO:0000313" key="1">
    <source>
        <dbReference type="EMBL" id="MCD7461569.1"/>
    </source>
</evidence>
<gene>
    <name evidence="1" type="ORF">HAX54_046486</name>
</gene>
<sequence length="94" mass="11146">MASLIEQDDLRKSYRQTFFLDPQEKDKYVFERYFQICYHGRTFVNFEEQIETKVTIDDQVGRKPSITLNEKEKSIVEMAPDVENEAPIVIYASM</sequence>
<proteinExistence type="predicted"/>
<dbReference type="EMBL" id="JACEIK010000734">
    <property type="protein sequence ID" value="MCD7461569.1"/>
    <property type="molecule type" value="Genomic_DNA"/>
</dbReference>
<dbReference type="Proteomes" id="UP000823775">
    <property type="component" value="Unassembled WGS sequence"/>
</dbReference>
<feature type="non-terminal residue" evidence="1">
    <location>
        <position position="94"/>
    </location>
</feature>
<protein>
    <submittedName>
        <fullName evidence="1">Uncharacterized protein</fullName>
    </submittedName>
</protein>